<evidence type="ECO:0000256" key="6">
    <source>
        <dbReference type="ARBA" id="ARBA00022833"/>
    </source>
</evidence>
<evidence type="ECO:0000256" key="9">
    <source>
        <dbReference type="ARBA" id="ARBA00023128"/>
    </source>
</evidence>
<dbReference type="InterPro" id="IPR004217">
    <property type="entry name" value="Tim10-like"/>
</dbReference>
<comment type="domain">
    <text evidence="13">The twin CX3C motif contains 4 conserved Cys residues that form 2 disulfide bonds in the mitochondrial intermembrane space.</text>
</comment>
<evidence type="ECO:0000256" key="2">
    <source>
        <dbReference type="ARBA" id="ARBA00006720"/>
    </source>
</evidence>
<evidence type="ECO:0000256" key="10">
    <source>
        <dbReference type="ARBA" id="ARBA00023136"/>
    </source>
</evidence>
<reference evidence="17" key="1">
    <citation type="submission" date="2025-08" db="UniProtKB">
        <authorList>
            <consortium name="RefSeq"/>
        </authorList>
    </citation>
    <scope>IDENTIFICATION</scope>
    <source>
        <tissue evidence="17">Sperm</tissue>
    </source>
</reference>
<dbReference type="GO" id="GO:0005743">
    <property type="term" value="C:mitochondrial inner membrane"/>
    <property type="evidence" value="ECO:0007669"/>
    <property type="project" value="UniProtKB-SubCell"/>
</dbReference>
<protein>
    <recommendedName>
        <fullName evidence="13">Mitochondrial import inner membrane translocase subunit</fullName>
    </recommendedName>
</protein>
<dbReference type="Gene3D" id="1.10.287.810">
    <property type="entry name" value="Mitochondrial import inner membrane translocase subunit tim13 like domains"/>
    <property type="match status" value="1"/>
</dbReference>
<dbReference type="GO" id="GO:0072655">
    <property type="term" value="P:establishment of protein localization to mitochondrion"/>
    <property type="evidence" value="ECO:0007669"/>
    <property type="project" value="UniProtKB-ARBA"/>
</dbReference>
<dbReference type="GeneID" id="116955662"/>
<keyword evidence="5 13" id="KW-0999">Mitochondrion inner membrane</keyword>
<keyword evidence="4" id="KW-0479">Metal-binding</keyword>
<keyword evidence="16" id="KW-1185">Reference proteome</keyword>
<dbReference type="Proteomes" id="UP001318040">
    <property type="component" value="Chromosome 61"/>
</dbReference>
<evidence type="ECO:0000256" key="4">
    <source>
        <dbReference type="ARBA" id="ARBA00022723"/>
    </source>
</evidence>
<feature type="domain" description="Tim10-like" evidence="15">
    <location>
        <begin position="45"/>
        <end position="106"/>
    </location>
</feature>
<dbReference type="SUPFAM" id="SSF144122">
    <property type="entry name" value="Tim10-like"/>
    <property type="match status" value="1"/>
</dbReference>
<organism evidence="16 17">
    <name type="scientific">Petromyzon marinus</name>
    <name type="common">Sea lamprey</name>
    <dbReference type="NCBI Taxonomy" id="7757"/>
    <lineage>
        <taxon>Eukaryota</taxon>
        <taxon>Metazoa</taxon>
        <taxon>Chordata</taxon>
        <taxon>Craniata</taxon>
        <taxon>Vertebrata</taxon>
        <taxon>Cyclostomata</taxon>
        <taxon>Hyperoartia</taxon>
        <taxon>Petromyzontiformes</taxon>
        <taxon>Petromyzontidae</taxon>
        <taxon>Petromyzon</taxon>
    </lineage>
</organism>
<proteinExistence type="inferred from homology"/>
<dbReference type="GO" id="GO:0046872">
    <property type="term" value="F:metal ion binding"/>
    <property type="evidence" value="ECO:0007669"/>
    <property type="project" value="UniProtKB-KW"/>
</dbReference>
<evidence type="ECO:0000256" key="5">
    <source>
        <dbReference type="ARBA" id="ARBA00022792"/>
    </source>
</evidence>
<dbReference type="GO" id="GO:0015031">
    <property type="term" value="P:protein transport"/>
    <property type="evidence" value="ECO:0007669"/>
    <property type="project" value="UniProtKB-KW"/>
</dbReference>
<keyword evidence="11 13" id="KW-1015">Disulfide bond</keyword>
<comment type="subcellular location">
    <subcellularLocation>
        <location evidence="1 13">Mitochondrion inner membrane</location>
        <topology evidence="1 13">Peripheral membrane protein</topology>
        <orientation evidence="1 13">Intermembrane side</orientation>
    </subcellularLocation>
</comment>
<evidence type="ECO:0000256" key="7">
    <source>
        <dbReference type="ARBA" id="ARBA00022927"/>
    </source>
</evidence>
<evidence type="ECO:0000313" key="17">
    <source>
        <dbReference type="RefSeq" id="XP_032832770.1"/>
    </source>
</evidence>
<dbReference type="InterPro" id="IPR035427">
    <property type="entry name" value="Tim10-like_dom_sf"/>
</dbReference>
<comment type="similarity">
    <text evidence="2 13">Belongs to the small Tim family.</text>
</comment>
<dbReference type="Pfam" id="PF02953">
    <property type="entry name" value="zf-Tim10_DDP"/>
    <property type="match status" value="1"/>
</dbReference>
<dbReference type="FunFam" id="1.10.287.810:FF:000003">
    <property type="entry name" value="Mitochondrial import inner membrane translocase subunit TIM8"/>
    <property type="match status" value="1"/>
</dbReference>
<gene>
    <name evidence="17" type="primary">LOC116955662</name>
</gene>
<keyword evidence="8 13" id="KW-0811">Translocation</keyword>
<evidence type="ECO:0000256" key="13">
    <source>
        <dbReference type="RuleBase" id="RU367043"/>
    </source>
</evidence>
<evidence type="ECO:0000256" key="1">
    <source>
        <dbReference type="ARBA" id="ARBA00004137"/>
    </source>
</evidence>
<dbReference type="AlphaFoldDB" id="A0AAJ7UCL6"/>
<keyword evidence="7 13" id="KW-0653">Protein transport</keyword>
<name>A0AAJ7UCL6_PETMA</name>
<keyword evidence="9 13" id="KW-0496">Mitochondrion</keyword>
<dbReference type="KEGG" id="pmrn:116955662"/>
<keyword evidence="6" id="KW-0862">Zinc</keyword>
<evidence type="ECO:0000256" key="14">
    <source>
        <dbReference type="SAM" id="MobiDB-lite"/>
    </source>
</evidence>
<accession>A0AAJ7UCL6</accession>
<comment type="function">
    <text evidence="13">Mitochondrial intermembrane chaperone that participates in the import and insertion of some multi-pass transmembrane proteins into the mitochondrial inner membrane. Also required for the transfer of beta-barrel precursors from the TOM complex to the sorting and assembly machinery (SAM complex) of the outer membrane. Acts as a chaperone-like protein that protects the hydrophobic precursors from aggregation and guide them through the mitochondrial intermembrane space.</text>
</comment>
<evidence type="ECO:0000313" key="16">
    <source>
        <dbReference type="Proteomes" id="UP001318040"/>
    </source>
</evidence>
<keyword evidence="12 13" id="KW-0143">Chaperone</keyword>
<keyword evidence="10" id="KW-0472">Membrane</keyword>
<evidence type="ECO:0000256" key="8">
    <source>
        <dbReference type="ARBA" id="ARBA00023010"/>
    </source>
</evidence>
<dbReference type="RefSeq" id="XP_032832770.1">
    <property type="nucleotide sequence ID" value="XM_032976879.1"/>
</dbReference>
<evidence type="ECO:0000259" key="15">
    <source>
        <dbReference type="Pfam" id="PF02953"/>
    </source>
</evidence>
<feature type="region of interest" description="Disordered" evidence="14">
    <location>
        <begin position="1"/>
        <end position="24"/>
    </location>
</feature>
<evidence type="ECO:0000256" key="12">
    <source>
        <dbReference type="ARBA" id="ARBA00023186"/>
    </source>
</evidence>
<keyword evidence="3 13" id="KW-0813">Transport</keyword>
<evidence type="ECO:0000256" key="11">
    <source>
        <dbReference type="ARBA" id="ARBA00023157"/>
    </source>
</evidence>
<evidence type="ECO:0000256" key="3">
    <source>
        <dbReference type="ARBA" id="ARBA00022448"/>
    </source>
</evidence>
<comment type="subunit">
    <text evidence="13">Heterohexamer.</text>
</comment>
<sequence length="116" mass="13203">MAARLLRRVSHDVTPPSPPQCRSQAARIDTMVEGTPQADPELQRFIESETQRQRFQQVVHSVTDMCWEKCMDKPGPKLDSRTEVCLVNCVGRFIDTSKFVLNRLEQNSKGRLGMGE</sequence>